<accession>A0A9J5XGD5</accession>
<evidence type="ECO:0000313" key="2">
    <source>
        <dbReference type="Proteomes" id="UP000824120"/>
    </source>
</evidence>
<sequence length="150" mass="17084">MEMKDSSWFPVAIDECLLSLAAAVGKPLPLDQVPINKSRPSYARVKVMVDLNKEFPKEECRMSNLPNHKEEENILHKNKDQDPGQCNVVKDSLPFAVYVLLAVKNKFDALIHNEEERIFEEALQVANPVNDNITVHNKEKVMEKPTSTKE</sequence>
<reference evidence="1 2" key="1">
    <citation type="submission" date="2020-09" db="EMBL/GenBank/DDBJ databases">
        <title>De no assembly of potato wild relative species, Solanum commersonii.</title>
        <authorList>
            <person name="Cho K."/>
        </authorList>
    </citation>
    <scope>NUCLEOTIDE SEQUENCE [LARGE SCALE GENOMIC DNA]</scope>
    <source>
        <strain evidence="1">LZ3.2</strain>
        <tissue evidence="1">Leaf</tissue>
    </source>
</reference>
<keyword evidence="2" id="KW-1185">Reference proteome</keyword>
<dbReference type="OrthoDB" id="1399756at2759"/>
<dbReference type="AlphaFoldDB" id="A0A9J5XGD5"/>
<comment type="caution">
    <text evidence="1">The sequence shown here is derived from an EMBL/GenBank/DDBJ whole genome shotgun (WGS) entry which is preliminary data.</text>
</comment>
<dbReference type="EMBL" id="JACXVP010000009">
    <property type="protein sequence ID" value="KAG5586316.1"/>
    <property type="molecule type" value="Genomic_DNA"/>
</dbReference>
<dbReference type="Proteomes" id="UP000824120">
    <property type="component" value="Chromosome 9"/>
</dbReference>
<protein>
    <submittedName>
        <fullName evidence="1">Uncharacterized protein</fullName>
    </submittedName>
</protein>
<evidence type="ECO:0000313" key="1">
    <source>
        <dbReference type="EMBL" id="KAG5586316.1"/>
    </source>
</evidence>
<proteinExistence type="predicted"/>
<name>A0A9J5XGD5_SOLCO</name>
<organism evidence="1 2">
    <name type="scientific">Solanum commersonii</name>
    <name type="common">Commerson's wild potato</name>
    <name type="synonym">Commerson's nightshade</name>
    <dbReference type="NCBI Taxonomy" id="4109"/>
    <lineage>
        <taxon>Eukaryota</taxon>
        <taxon>Viridiplantae</taxon>
        <taxon>Streptophyta</taxon>
        <taxon>Embryophyta</taxon>
        <taxon>Tracheophyta</taxon>
        <taxon>Spermatophyta</taxon>
        <taxon>Magnoliopsida</taxon>
        <taxon>eudicotyledons</taxon>
        <taxon>Gunneridae</taxon>
        <taxon>Pentapetalae</taxon>
        <taxon>asterids</taxon>
        <taxon>lamiids</taxon>
        <taxon>Solanales</taxon>
        <taxon>Solanaceae</taxon>
        <taxon>Solanoideae</taxon>
        <taxon>Solaneae</taxon>
        <taxon>Solanum</taxon>
    </lineage>
</organism>
<gene>
    <name evidence="1" type="ORF">H5410_046750</name>
</gene>